<dbReference type="AlphaFoldDB" id="A0AAD9VIA1"/>
<dbReference type="EMBL" id="JAIFRP010005168">
    <property type="protein sequence ID" value="KAK2574715.1"/>
    <property type="molecule type" value="Genomic_DNA"/>
</dbReference>
<comment type="caution">
    <text evidence="3">The sequence shown here is derived from an EMBL/GenBank/DDBJ whole genome shotgun (WGS) entry which is preliminary data.</text>
</comment>
<feature type="compositionally biased region" description="Polar residues" evidence="2">
    <location>
        <begin position="57"/>
        <end position="67"/>
    </location>
</feature>
<reference evidence="3" key="2">
    <citation type="journal article" date="2023" name="Commun. Biol.">
        <title>Intrasexual cuticular hydrocarbon dimorphism in a wasp sheds light on hydrocarbon biosynthesis genes in Hymenoptera.</title>
        <authorList>
            <person name="Moris V.C."/>
            <person name="Podsiadlowski L."/>
            <person name="Martin S."/>
            <person name="Oeyen J.P."/>
            <person name="Donath A."/>
            <person name="Petersen M."/>
            <person name="Wilbrandt J."/>
            <person name="Misof B."/>
            <person name="Liedtke D."/>
            <person name="Thamm M."/>
            <person name="Scheiner R."/>
            <person name="Schmitt T."/>
            <person name="Niehuis O."/>
        </authorList>
    </citation>
    <scope>NUCLEOTIDE SEQUENCE</scope>
    <source>
        <strain evidence="3">GBR_01_08_01A</strain>
    </source>
</reference>
<sequence>MDFDVNDWNRFDSLMRNAGAPEVVGEARNTRYDKVDNRAPVNNGNGGANSSGGGGTQHNSTGATGQVNFSQSPFFDISLRSRYDPRLFVRTGPGRTRLNRSIALLPSEPSRFDSALRDDRTNQMYYSQNVMTRAFLHPLLGDTNNNRSTVNANPEFEITTYFSPVFDISEKLINNYRRSSYESSVFGRGGDPWAARLRKDLVAQLRTIVSHLMLILQDHRTLKLLNDRIVRLNYEIRESNAYLDKYIALSSQVKMDIDEGDRYFHERYALDRLDETVRRFREKNLVGWQSNFTGRARSGRPPNIYLQERRRLQKLQERLTKLQEQRAGLLRRIESDLADYRSHRTRETEERNRVVNSLNSLLTDVFLSQAKDHPELQSREFGDRFAALMNVLIPVYERFREFLIQRDILRSLSIV</sequence>
<evidence type="ECO:0000256" key="2">
    <source>
        <dbReference type="SAM" id="MobiDB-lite"/>
    </source>
</evidence>
<keyword evidence="4" id="KW-1185">Reference proteome</keyword>
<evidence type="ECO:0000313" key="3">
    <source>
        <dbReference type="EMBL" id="KAK2574715.1"/>
    </source>
</evidence>
<organism evidence="3 4">
    <name type="scientific">Odynerus spinipes</name>
    <dbReference type="NCBI Taxonomy" id="1348599"/>
    <lineage>
        <taxon>Eukaryota</taxon>
        <taxon>Metazoa</taxon>
        <taxon>Ecdysozoa</taxon>
        <taxon>Arthropoda</taxon>
        <taxon>Hexapoda</taxon>
        <taxon>Insecta</taxon>
        <taxon>Pterygota</taxon>
        <taxon>Neoptera</taxon>
        <taxon>Endopterygota</taxon>
        <taxon>Hymenoptera</taxon>
        <taxon>Apocrita</taxon>
        <taxon>Aculeata</taxon>
        <taxon>Vespoidea</taxon>
        <taxon>Vespidae</taxon>
        <taxon>Eumeninae</taxon>
        <taxon>Odynerus</taxon>
    </lineage>
</organism>
<feature type="coiled-coil region" evidence="1">
    <location>
        <begin position="305"/>
        <end position="332"/>
    </location>
</feature>
<gene>
    <name evidence="3" type="ORF">KPH14_013146</name>
</gene>
<proteinExistence type="predicted"/>
<reference evidence="3" key="1">
    <citation type="submission" date="2021-08" db="EMBL/GenBank/DDBJ databases">
        <authorList>
            <person name="Misof B."/>
            <person name="Oliver O."/>
            <person name="Podsiadlowski L."/>
            <person name="Donath A."/>
            <person name="Peters R."/>
            <person name="Mayer C."/>
            <person name="Rust J."/>
            <person name="Gunkel S."/>
            <person name="Lesny P."/>
            <person name="Martin S."/>
            <person name="Oeyen J.P."/>
            <person name="Petersen M."/>
            <person name="Panagiotis P."/>
            <person name="Wilbrandt J."/>
            <person name="Tanja T."/>
        </authorList>
    </citation>
    <scope>NUCLEOTIDE SEQUENCE</scope>
    <source>
        <strain evidence="3">GBR_01_08_01A</strain>
        <tissue evidence="3">Thorax + abdomen</tissue>
    </source>
</reference>
<accession>A0AAD9VIA1</accession>
<feature type="region of interest" description="Disordered" evidence="2">
    <location>
        <begin position="29"/>
        <end position="67"/>
    </location>
</feature>
<evidence type="ECO:0000313" key="4">
    <source>
        <dbReference type="Proteomes" id="UP001258017"/>
    </source>
</evidence>
<evidence type="ECO:0000256" key="1">
    <source>
        <dbReference type="SAM" id="Coils"/>
    </source>
</evidence>
<feature type="compositionally biased region" description="Gly residues" evidence="2">
    <location>
        <begin position="44"/>
        <end position="56"/>
    </location>
</feature>
<keyword evidence="1" id="KW-0175">Coiled coil</keyword>
<dbReference type="Proteomes" id="UP001258017">
    <property type="component" value="Unassembled WGS sequence"/>
</dbReference>
<protein>
    <submittedName>
        <fullName evidence="3">Uncharacterized protein</fullName>
    </submittedName>
</protein>
<name>A0AAD9VIA1_9HYME</name>